<dbReference type="InterPro" id="IPR001925">
    <property type="entry name" value="Porin_Euk"/>
</dbReference>
<evidence type="ECO:0000256" key="1">
    <source>
        <dbReference type="ARBA" id="ARBA00009624"/>
    </source>
</evidence>
<dbReference type="CDD" id="cd07306">
    <property type="entry name" value="Porin3_VDAC"/>
    <property type="match status" value="1"/>
</dbReference>
<dbReference type="Gene3D" id="2.40.160.10">
    <property type="entry name" value="Porin"/>
    <property type="match status" value="1"/>
</dbReference>
<proteinExistence type="inferred from homology"/>
<keyword evidence="3" id="KW-1185">Reference proteome</keyword>
<dbReference type="EMBL" id="CAMAPF010000129">
    <property type="protein sequence ID" value="CAH9105235.1"/>
    <property type="molecule type" value="Genomic_DNA"/>
</dbReference>
<dbReference type="PANTHER" id="PTHR11743">
    <property type="entry name" value="VOLTAGE-DEPENDENT ANION-SELECTIVE CHANNEL"/>
    <property type="match status" value="1"/>
</dbReference>
<comment type="caution">
    <text evidence="2">The sequence shown here is derived from an EMBL/GenBank/DDBJ whole genome shotgun (WGS) entry which is preliminary data.</text>
</comment>
<dbReference type="AlphaFoldDB" id="A0AAV0DML6"/>
<comment type="similarity">
    <text evidence="1">Belongs to the eukaryotic mitochondrial porin (TC 1.B.8.1) family.</text>
</comment>
<dbReference type="InterPro" id="IPR023614">
    <property type="entry name" value="Porin_dom_sf"/>
</dbReference>
<reference evidence="2" key="1">
    <citation type="submission" date="2022-07" db="EMBL/GenBank/DDBJ databases">
        <authorList>
            <person name="Macas J."/>
            <person name="Novak P."/>
            <person name="Neumann P."/>
        </authorList>
    </citation>
    <scope>NUCLEOTIDE SEQUENCE</scope>
</reference>
<evidence type="ECO:0000313" key="2">
    <source>
        <dbReference type="EMBL" id="CAH9105235.1"/>
    </source>
</evidence>
<dbReference type="GO" id="GO:0008308">
    <property type="term" value="F:voltage-gated monoatomic anion channel activity"/>
    <property type="evidence" value="ECO:0007669"/>
    <property type="project" value="InterPro"/>
</dbReference>
<dbReference type="GO" id="GO:0005741">
    <property type="term" value="C:mitochondrial outer membrane"/>
    <property type="evidence" value="ECO:0007669"/>
    <property type="project" value="InterPro"/>
</dbReference>
<gene>
    <name evidence="2" type="ORF">CEPIT_LOCUS17111</name>
</gene>
<sequence length="279" mass="30227">MSSNEPDHISNFGKKAKKVLTTGYYNYDQRFTVSSRSKDGVAIVSTLAHKGRLSTGDVAATLKCKNSTMHVKADIESNISVSLTINDILPSTKAIASCTLPHYKDGKVEAQYCDENARLTVAIAMRKKTPVIDVSATVGTSRIAVGTDARYAFASQKITRYNAGICLKNPNFDISLILAEKGDAVKATYLHYLGEKKRGSIAGEMTRKLTTKENKLTVGCSCAVNPHTTVKAKLNSHGKIGTVIQHELKSKSFLEVSGSFDTKSRKHIPKFGVSLSLVP</sequence>
<organism evidence="2 3">
    <name type="scientific">Cuscuta epithymum</name>
    <dbReference type="NCBI Taxonomy" id="186058"/>
    <lineage>
        <taxon>Eukaryota</taxon>
        <taxon>Viridiplantae</taxon>
        <taxon>Streptophyta</taxon>
        <taxon>Embryophyta</taxon>
        <taxon>Tracheophyta</taxon>
        <taxon>Spermatophyta</taxon>
        <taxon>Magnoliopsida</taxon>
        <taxon>eudicotyledons</taxon>
        <taxon>Gunneridae</taxon>
        <taxon>Pentapetalae</taxon>
        <taxon>asterids</taxon>
        <taxon>lamiids</taxon>
        <taxon>Solanales</taxon>
        <taxon>Convolvulaceae</taxon>
        <taxon>Cuscuteae</taxon>
        <taxon>Cuscuta</taxon>
        <taxon>Cuscuta subgen. Cuscuta</taxon>
    </lineage>
</organism>
<protein>
    <submittedName>
        <fullName evidence="2">Uncharacterized protein</fullName>
    </submittedName>
</protein>
<name>A0AAV0DML6_9ASTE</name>
<dbReference type="InterPro" id="IPR027246">
    <property type="entry name" value="Porin_Euk/Tom40"/>
</dbReference>
<dbReference type="Proteomes" id="UP001152523">
    <property type="component" value="Unassembled WGS sequence"/>
</dbReference>
<evidence type="ECO:0000313" key="3">
    <source>
        <dbReference type="Proteomes" id="UP001152523"/>
    </source>
</evidence>
<dbReference type="Pfam" id="PF01459">
    <property type="entry name" value="Porin_3"/>
    <property type="match status" value="1"/>
</dbReference>
<dbReference type="PANTHER" id="PTHR11743:SF61">
    <property type="entry name" value="MITOCHONDRIAL OUTER MEMBRANE PROTEIN PORIN 2-LIKE"/>
    <property type="match status" value="1"/>
</dbReference>
<accession>A0AAV0DML6</accession>